<dbReference type="InterPro" id="IPR038299">
    <property type="entry name" value="DAO_C_sf"/>
</dbReference>
<dbReference type="SUPFAM" id="SSF51905">
    <property type="entry name" value="FAD/NAD(P)-binding domain"/>
    <property type="match status" value="1"/>
</dbReference>
<gene>
    <name evidence="10" type="ORF">LX12_001111</name>
</gene>
<dbReference type="EMBL" id="JAMTCG010000002">
    <property type="protein sequence ID" value="MCP2159932.1"/>
    <property type="molecule type" value="Genomic_DNA"/>
</dbReference>
<feature type="domain" description="FAD dependent oxidoreductase" evidence="8">
    <location>
        <begin position="32"/>
        <end position="363"/>
    </location>
</feature>
<reference evidence="10 11" key="1">
    <citation type="submission" date="2022-06" db="EMBL/GenBank/DDBJ databases">
        <title>Genomic Encyclopedia of Archaeal and Bacterial Type Strains, Phase II (KMG-II): from individual species to whole genera.</title>
        <authorList>
            <person name="Goeker M."/>
        </authorList>
    </citation>
    <scope>NUCLEOTIDE SEQUENCE [LARGE SCALE GENOMIC DNA]</scope>
    <source>
        <strain evidence="10 11">DSM 45037</strain>
    </source>
</reference>
<dbReference type="Proteomes" id="UP001205740">
    <property type="component" value="Unassembled WGS sequence"/>
</dbReference>
<dbReference type="Gene3D" id="1.10.8.870">
    <property type="entry name" value="Alpha-glycerophosphate oxidase, cap domain"/>
    <property type="match status" value="1"/>
</dbReference>
<dbReference type="Gene3D" id="3.50.50.60">
    <property type="entry name" value="FAD/NAD(P)-binding domain"/>
    <property type="match status" value="1"/>
</dbReference>
<evidence type="ECO:0000259" key="9">
    <source>
        <dbReference type="Pfam" id="PF16901"/>
    </source>
</evidence>
<feature type="domain" description="Alpha-glycerophosphate oxidase C-terminal" evidence="9">
    <location>
        <begin position="407"/>
        <end position="504"/>
    </location>
</feature>
<dbReference type="EC" id="1.1.5.3" evidence="7"/>
<comment type="similarity">
    <text evidence="2 7">Belongs to the FAD-dependent glycerol-3-phosphate dehydrogenase family.</text>
</comment>
<dbReference type="InterPro" id="IPR036188">
    <property type="entry name" value="FAD/NAD-bd_sf"/>
</dbReference>
<keyword evidence="4" id="KW-0319">Glycerol metabolism</keyword>
<comment type="cofactor">
    <cofactor evidence="1 7">
        <name>FAD</name>
        <dbReference type="ChEBI" id="CHEBI:57692"/>
    </cofactor>
</comment>
<accession>A0ABT1GY64</accession>
<evidence type="ECO:0000256" key="1">
    <source>
        <dbReference type="ARBA" id="ARBA00001974"/>
    </source>
</evidence>
<evidence type="ECO:0000256" key="5">
    <source>
        <dbReference type="ARBA" id="ARBA00022827"/>
    </source>
</evidence>
<evidence type="ECO:0000256" key="3">
    <source>
        <dbReference type="ARBA" id="ARBA00022630"/>
    </source>
</evidence>
<evidence type="ECO:0000313" key="10">
    <source>
        <dbReference type="EMBL" id="MCP2159932.1"/>
    </source>
</evidence>
<dbReference type="Pfam" id="PF01266">
    <property type="entry name" value="DAO"/>
    <property type="match status" value="1"/>
</dbReference>
<keyword evidence="5" id="KW-0274">FAD</keyword>
<dbReference type="PANTHER" id="PTHR11985">
    <property type="entry name" value="GLYCEROL-3-PHOSPHATE DEHYDROGENASE"/>
    <property type="match status" value="1"/>
</dbReference>
<name>A0ABT1GY64_9NOCA</name>
<dbReference type="PRINTS" id="PR01001">
    <property type="entry name" value="FADG3PDH"/>
</dbReference>
<keyword evidence="3 7" id="KW-0285">Flavoprotein</keyword>
<evidence type="ECO:0000256" key="6">
    <source>
        <dbReference type="ARBA" id="ARBA00023002"/>
    </source>
</evidence>
<evidence type="ECO:0000256" key="7">
    <source>
        <dbReference type="RuleBase" id="RU361217"/>
    </source>
</evidence>
<evidence type="ECO:0000256" key="4">
    <source>
        <dbReference type="ARBA" id="ARBA00022798"/>
    </source>
</evidence>
<dbReference type="PANTHER" id="PTHR11985:SF35">
    <property type="entry name" value="ANAEROBIC GLYCEROL-3-PHOSPHATE DEHYDROGENASE SUBUNIT A"/>
    <property type="match status" value="1"/>
</dbReference>
<proteinExistence type="inferred from homology"/>
<organism evidence="10 11">
    <name type="scientific">Williamsia serinedens</name>
    <dbReference type="NCBI Taxonomy" id="391736"/>
    <lineage>
        <taxon>Bacteria</taxon>
        <taxon>Bacillati</taxon>
        <taxon>Actinomycetota</taxon>
        <taxon>Actinomycetes</taxon>
        <taxon>Mycobacteriales</taxon>
        <taxon>Nocardiaceae</taxon>
        <taxon>Williamsia</taxon>
    </lineage>
</organism>
<evidence type="ECO:0000256" key="2">
    <source>
        <dbReference type="ARBA" id="ARBA00007330"/>
    </source>
</evidence>
<comment type="catalytic activity">
    <reaction evidence="7">
        <text>a quinone + sn-glycerol 3-phosphate = dihydroxyacetone phosphate + a quinol</text>
        <dbReference type="Rhea" id="RHEA:18977"/>
        <dbReference type="ChEBI" id="CHEBI:24646"/>
        <dbReference type="ChEBI" id="CHEBI:57597"/>
        <dbReference type="ChEBI" id="CHEBI:57642"/>
        <dbReference type="ChEBI" id="CHEBI:132124"/>
        <dbReference type="EC" id="1.1.5.3"/>
    </reaction>
</comment>
<comment type="caution">
    <text evidence="10">The sequence shown here is derived from an EMBL/GenBank/DDBJ whole genome shotgun (WGS) entry which is preliminary data.</text>
</comment>
<evidence type="ECO:0000313" key="11">
    <source>
        <dbReference type="Proteomes" id="UP001205740"/>
    </source>
</evidence>
<dbReference type="RefSeq" id="WP_253653519.1">
    <property type="nucleotide sequence ID" value="NZ_BAAAOE010000001.1"/>
</dbReference>
<keyword evidence="6 7" id="KW-0560">Oxidoreductase</keyword>
<sequence length="513" mass="53361">MSTRRPDFAGDLGPRRREADRVRLRTQRAPWDVLVVGGGVTGVGVALDAASRGLSVALVEAHDLAFGTSRWSSKLVHGGLRYLASGRVGIAWESAVERNHLMTTIAPHLVSPLTQAIPITSRGAATIVHSGLLLGDLLRRGARTPRSVLAPPRRIHADDLARLCPAVSLDGVKGAWTSQDGQLVDDARLVVAIARTAAAHGATVVTGVRADEITGRGARLTDTATGESFDVAARTVVNATGVWAGTVDPSIAVRPSRGAHLVVSAARLGNPTAALTVPVAGSHSRFVFAIPAQLGRVHIGLTDTDAPGPVPDIPTATEDDVDFILDTINTALARPLTRDDIVGTFAGLRPLLESDGATADVSREHSVTRNDDGVITVVGGKLTTYRKMASDALDLAVEHGGLDAHPCVTASIPLIGAQGPRNRRLPASLLARHGGEADRVVAMSTVGAPLAPIAPGIDVTRAEIEFAVTAEGARDADDILARRTRIGLVDADAARARPAVVHILDQIGAAHTA</sequence>
<dbReference type="InterPro" id="IPR031656">
    <property type="entry name" value="DAO_C"/>
</dbReference>
<keyword evidence="11" id="KW-1185">Reference proteome</keyword>
<dbReference type="Pfam" id="PF16901">
    <property type="entry name" value="DAO_C"/>
    <property type="match status" value="1"/>
</dbReference>
<dbReference type="InterPro" id="IPR006076">
    <property type="entry name" value="FAD-dep_OxRdtase"/>
</dbReference>
<dbReference type="InterPro" id="IPR000447">
    <property type="entry name" value="G3P_DH_FAD-dep"/>
</dbReference>
<dbReference type="PROSITE" id="PS00977">
    <property type="entry name" value="FAD_G3PDH_1"/>
    <property type="match status" value="1"/>
</dbReference>
<evidence type="ECO:0000259" key="8">
    <source>
        <dbReference type="Pfam" id="PF01266"/>
    </source>
</evidence>
<dbReference type="Gene3D" id="3.30.9.10">
    <property type="entry name" value="D-Amino Acid Oxidase, subunit A, domain 2"/>
    <property type="match status" value="1"/>
</dbReference>
<dbReference type="PROSITE" id="PS00978">
    <property type="entry name" value="FAD_G3PDH_2"/>
    <property type="match status" value="1"/>
</dbReference>
<protein>
    <recommendedName>
        <fullName evidence="7">Glycerol-3-phosphate dehydrogenase</fullName>
        <ecNumber evidence="7">1.1.5.3</ecNumber>
    </recommendedName>
</protein>